<dbReference type="AlphaFoldDB" id="A0A7W9PSU6"/>
<dbReference type="CDD" id="cd06848">
    <property type="entry name" value="GCS_H"/>
    <property type="match status" value="1"/>
</dbReference>
<dbReference type="GO" id="GO:0005960">
    <property type="term" value="C:glycine cleavage complex"/>
    <property type="evidence" value="ECO:0007669"/>
    <property type="project" value="InterPro"/>
</dbReference>
<keyword evidence="7" id="KW-1185">Reference proteome</keyword>
<dbReference type="InterPro" id="IPR003016">
    <property type="entry name" value="2-oxoA_DH_lipoyl-BS"/>
</dbReference>
<comment type="subunit">
    <text evidence="3">The glycine cleavage system is composed of four proteins: P, T, L and H.</text>
</comment>
<dbReference type="RefSeq" id="WP_184963470.1">
    <property type="nucleotide sequence ID" value="NZ_BAAAWF010000034.1"/>
</dbReference>
<evidence type="ECO:0000259" key="5">
    <source>
        <dbReference type="PROSITE" id="PS50968"/>
    </source>
</evidence>
<keyword evidence="2 3" id="KW-0450">Lipoyl</keyword>
<dbReference type="InterPro" id="IPR017453">
    <property type="entry name" value="GCV_H_sub"/>
</dbReference>
<dbReference type="NCBIfam" id="TIGR00527">
    <property type="entry name" value="gcvH"/>
    <property type="match status" value="1"/>
</dbReference>
<dbReference type="GO" id="GO:0009249">
    <property type="term" value="P:protein lipoylation"/>
    <property type="evidence" value="ECO:0007669"/>
    <property type="project" value="TreeGrafter"/>
</dbReference>
<name>A0A7W9PSU6_9ACTN</name>
<dbReference type="PROSITE" id="PS50968">
    <property type="entry name" value="BIOTINYL_LIPOYL"/>
    <property type="match status" value="1"/>
</dbReference>
<gene>
    <name evidence="3" type="primary">gcvH</name>
    <name evidence="6" type="ORF">FHS34_002088</name>
</gene>
<dbReference type="SUPFAM" id="SSF51230">
    <property type="entry name" value="Single hybrid motif"/>
    <property type="match status" value="1"/>
</dbReference>
<dbReference type="GO" id="GO:0005829">
    <property type="term" value="C:cytosol"/>
    <property type="evidence" value="ECO:0007669"/>
    <property type="project" value="TreeGrafter"/>
</dbReference>
<dbReference type="InterPro" id="IPR033753">
    <property type="entry name" value="GCV_H/Fam206"/>
</dbReference>
<evidence type="ECO:0000313" key="6">
    <source>
        <dbReference type="EMBL" id="MBB5926632.1"/>
    </source>
</evidence>
<reference evidence="6 7" key="1">
    <citation type="submission" date="2020-08" db="EMBL/GenBank/DDBJ databases">
        <title>Genomic Encyclopedia of Type Strains, Phase III (KMG-III): the genomes of soil and plant-associated and newly described type strains.</title>
        <authorList>
            <person name="Whitman W."/>
        </authorList>
    </citation>
    <scope>NUCLEOTIDE SEQUENCE [LARGE SCALE GENOMIC DNA]</scope>
    <source>
        <strain evidence="6 7">CECT 3313</strain>
    </source>
</reference>
<dbReference type="PROSITE" id="PS00189">
    <property type="entry name" value="LIPOYL"/>
    <property type="match status" value="1"/>
</dbReference>
<feature type="domain" description="Lipoyl-binding" evidence="5">
    <location>
        <begin position="24"/>
        <end position="105"/>
    </location>
</feature>
<dbReference type="PANTHER" id="PTHR11715:SF3">
    <property type="entry name" value="GLYCINE CLEAVAGE SYSTEM H PROTEIN-RELATED"/>
    <property type="match status" value="1"/>
</dbReference>
<dbReference type="EMBL" id="JACHJK010000003">
    <property type="protein sequence ID" value="MBB5926632.1"/>
    <property type="molecule type" value="Genomic_DNA"/>
</dbReference>
<evidence type="ECO:0000256" key="4">
    <source>
        <dbReference type="PIRSR" id="PIRSR617453-50"/>
    </source>
</evidence>
<dbReference type="PANTHER" id="PTHR11715">
    <property type="entry name" value="GLYCINE CLEAVAGE SYSTEM H PROTEIN"/>
    <property type="match status" value="1"/>
</dbReference>
<evidence type="ECO:0000256" key="3">
    <source>
        <dbReference type="HAMAP-Rule" id="MF_00272"/>
    </source>
</evidence>
<dbReference type="InterPro" id="IPR002930">
    <property type="entry name" value="GCV_H"/>
</dbReference>
<dbReference type="Pfam" id="PF01597">
    <property type="entry name" value="GCV_H"/>
    <property type="match status" value="1"/>
</dbReference>
<sequence length="128" mass="14005">MSQVPTHLRYTEEHEWVEPGSDGTVTVGITDFAQKNLGDIVFFELPEVGRKVEVGDPVGTVESVKSVSELYSPLTGEIIEINQDVSDNPDEVNSDPYGMWLFKIKSKGAASSNGLLDAKAYQKLISES</sequence>
<evidence type="ECO:0000256" key="2">
    <source>
        <dbReference type="ARBA" id="ARBA00022823"/>
    </source>
</evidence>
<feature type="modified residue" description="N6-lipoyllysine" evidence="3 4">
    <location>
        <position position="65"/>
    </location>
</feature>
<evidence type="ECO:0000256" key="1">
    <source>
        <dbReference type="ARBA" id="ARBA00009249"/>
    </source>
</evidence>
<dbReference type="GO" id="GO:0019464">
    <property type="term" value="P:glycine decarboxylation via glycine cleavage system"/>
    <property type="evidence" value="ECO:0007669"/>
    <property type="project" value="UniProtKB-UniRule"/>
</dbReference>
<comment type="function">
    <text evidence="3">The glycine cleavage system catalyzes the degradation of glycine. The H protein shuttles the methylamine group of glycine from the P protein to the T protein.</text>
</comment>
<accession>A0A7W9PSU6</accession>
<organism evidence="6 7">
    <name type="scientific">Streptomyces echinatus</name>
    <dbReference type="NCBI Taxonomy" id="67293"/>
    <lineage>
        <taxon>Bacteria</taxon>
        <taxon>Bacillati</taxon>
        <taxon>Actinomycetota</taxon>
        <taxon>Actinomycetes</taxon>
        <taxon>Kitasatosporales</taxon>
        <taxon>Streptomycetaceae</taxon>
        <taxon>Streptomyces</taxon>
    </lineage>
</organism>
<dbReference type="InterPro" id="IPR000089">
    <property type="entry name" value="Biotin_lipoyl"/>
</dbReference>
<dbReference type="HAMAP" id="MF_00272">
    <property type="entry name" value="GcvH"/>
    <property type="match status" value="1"/>
</dbReference>
<dbReference type="Gene3D" id="2.40.50.100">
    <property type="match status" value="1"/>
</dbReference>
<comment type="cofactor">
    <cofactor evidence="3">
        <name>(R)-lipoate</name>
        <dbReference type="ChEBI" id="CHEBI:83088"/>
    </cofactor>
    <text evidence="3">Binds 1 lipoyl cofactor covalently.</text>
</comment>
<dbReference type="NCBIfam" id="NF002270">
    <property type="entry name" value="PRK01202.1"/>
    <property type="match status" value="1"/>
</dbReference>
<proteinExistence type="inferred from homology"/>
<protein>
    <recommendedName>
        <fullName evidence="3">Glycine cleavage system H protein</fullName>
    </recommendedName>
</protein>
<evidence type="ECO:0000313" key="7">
    <source>
        <dbReference type="Proteomes" id="UP000585836"/>
    </source>
</evidence>
<dbReference type="InterPro" id="IPR011053">
    <property type="entry name" value="Single_hybrid_motif"/>
</dbReference>
<comment type="caution">
    <text evidence="6">The sequence shown here is derived from an EMBL/GenBank/DDBJ whole genome shotgun (WGS) entry which is preliminary data.</text>
</comment>
<dbReference type="Proteomes" id="UP000585836">
    <property type="component" value="Unassembled WGS sequence"/>
</dbReference>
<comment type="similarity">
    <text evidence="1 3">Belongs to the GcvH family.</text>
</comment>